<accession>A0A1S8TFQ2</accession>
<dbReference type="Pfam" id="PF10694">
    <property type="entry name" value="DUF2500"/>
    <property type="match status" value="1"/>
</dbReference>
<gene>
    <name evidence="1" type="ORF">CLPUN_26740</name>
</gene>
<dbReference type="RefSeq" id="WP_077847782.1">
    <property type="nucleotide sequence ID" value="NZ_LZZM01000173.1"/>
</dbReference>
<keyword evidence="2" id="KW-1185">Reference proteome</keyword>
<dbReference type="InterPro" id="IPR019635">
    <property type="entry name" value="DUF2500"/>
</dbReference>
<proteinExistence type="predicted"/>
<evidence type="ECO:0008006" key="3">
    <source>
        <dbReference type="Google" id="ProtNLM"/>
    </source>
</evidence>
<organism evidence="1 2">
    <name type="scientific">Clostridium puniceum</name>
    <dbReference type="NCBI Taxonomy" id="29367"/>
    <lineage>
        <taxon>Bacteria</taxon>
        <taxon>Bacillati</taxon>
        <taxon>Bacillota</taxon>
        <taxon>Clostridia</taxon>
        <taxon>Eubacteriales</taxon>
        <taxon>Clostridiaceae</taxon>
        <taxon>Clostridium</taxon>
    </lineage>
</organism>
<evidence type="ECO:0000313" key="1">
    <source>
        <dbReference type="EMBL" id="OOM76442.1"/>
    </source>
</evidence>
<dbReference type="STRING" id="29367.CLPUN_26740"/>
<reference evidence="1 2" key="1">
    <citation type="submission" date="2016-05" db="EMBL/GenBank/DDBJ databases">
        <title>Microbial solvent formation.</title>
        <authorList>
            <person name="Poehlein A."/>
            <person name="Montoya Solano J.D."/>
            <person name="Flitsch S."/>
            <person name="Krabben P."/>
            <person name="Duerre P."/>
            <person name="Daniel R."/>
        </authorList>
    </citation>
    <scope>NUCLEOTIDE SEQUENCE [LARGE SCALE GENOMIC DNA]</scope>
    <source>
        <strain evidence="1 2">DSM 2619</strain>
    </source>
</reference>
<evidence type="ECO:0000313" key="2">
    <source>
        <dbReference type="Proteomes" id="UP000190890"/>
    </source>
</evidence>
<dbReference type="OrthoDB" id="282886at2"/>
<dbReference type="Gene3D" id="2.40.50.660">
    <property type="match status" value="1"/>
</dbReference>
<dbReference type="AlphaFoldDB" id="A0A1S8TFQ2"/>
<sequence length="112" mass="12750">MVGIQLIFFVMLALMIFKVISTYVKNENSPVISTKAQLIMKRRNTDTQTDANGIMTTTETLILIFELDTGSEIKFFVGGRVYRTIPENEWGTLTFQGTRFLKFESKSGIVEK</sequence>
<dbReference type="EMBL" id="LZZM01000173">
    <property type="protein sequence ID" value="OOM76442.1"/>
    <property type="molecule type" value="Genomic_DNA"/>
</dbReference>
<name>A0A1S8TFQ2_9CLOT</name>
<comment type="caution">
    <text evidence="1">The sequence shown here is derived from an EMBL/GenBank/DDBJ whole genome shotgun (WGS) entry which is preliminary data.</text>
</comment>
<protein>
    <recommendedName>
        <fullName evidence="3">DUF2500 domain-containing protein</fullName>
    </recommendedName>
</protein>
<dbReference type="Proteomes" id="UP000190890">
    <property type="component" value="Unassembled WGS sequence"/>
</dbReference>